<comment type="subcellular location">
    <subcellularLocation>
        <location evidence="1">Cell membrane</location>
        <topology evidence="1">Multi-pass membrane protein</topology>
    </subcellularLocation>
</comment>
<feature type="transmembrane region" description="Helical" evidence="7">
    <location>
        <begin position="145"/>
        <end position="163"/>
    </location>
</feature>
<evidence type="ECO:0000256" key="3">
    <source>
        <dbReference type="ARBA" id="ARBA00022475"/>
    </source>
</evidence>
<dbReference type="PANTHER" id="PTHR23501">
    <property type="entry name" value="MAJOR FACILITATOR SUPERFAMILY"/>
    <property type="match status" value="1"/>
</dbReference>
<dbReference type="Pfam" id="PF07690">
    <property type="entry name" value="MFS_1"/>
    <property type="match status" value="1"/>
</dbReference>
<evidence type="ECO:0000256" key="7">
    <source>
        <dbReference type="SAM" id="Phobius"/>
    </source>
</evidence>
<feature type="transmembrane region" description="Helical" evidence="7">
    <location>
        <begin position="122"/>
        <end position="139"/>
    </location>
</feature>
<sequence length="180" mass="19348">MGLAALDSTVVSTALPTIVGDLGGFAQFSWVFSLYLLTQTAAIPIYGRLADMYGRKPILIFSILLFMTGSVFCGLSTSMTALIAFRALQGIGAGGLIPVAQTVVGDLYTLEQRARMQGLLSSVWAVSALLGPLLGGVLVHFTWRLVFYVNVPFTIVAIILLSSQYHEDPGHAHHHQVLDI</sequence>
<dbReference type="InterPro" id="IPR011701">
    <property type="entry name" value="MFS"/>
</dbReference>
<keyword evidence="4 7" id="KW-0812">Transmembrane</keyword>
<organism evidence="9">
    <name type="scientific">mine drainage metagenome</name>
    <dbReference type="NCBI Taxonomy" id="410659"/>
    <lineage>
        <taxon>unclassified sequences</taxon>
        <taxon>metagenomes</taxon>
        <taxon>ecological metagenomes</taxon>
    </lineage>
</organism>
<feature type="transmembrane region" description="Helical" evidence="7">
    <location>
        <begin position="58"/>
        <end position="85"/>
    </location>
</feature>
<dbReference type="GO" id="GO:0005886">
    <property type="term" value="C:plasma membrane"/>
    <property type="evidence" value="ECO:0007669"/>
    <property type="project" value="UniProtKB-SubCell"/>
</dbReference>
<dbReference type="GO" id="GO:0022857">
    <property type="term" value="F:transmembrane transporter activity"/>
    <property type="evidence" value="ECO:0007669"/>
    <property type="project" value="InterPro"/>
</dbReference>
<keyword evidence="3" id="KW-1003">Cell membrane</keyword>
<evidence type="ECO:0000256" key="5">
    <source>
        <dbReference type="ARBA" id="ARBA00022989"/>
    </source>
</evidence>
<evidence type="ECO:0000259" key="8">
    <source>
        <dbReference type="PROSITE" id="PS50850"/>
    </source>
</evidence>
<dbReference type="Gene3D" id="1.20.1720.10">
    <property type="entry name" value="Multidrug resistance protein D"/>
    <property type="match status" value="1"/>
</dbReference>
<feature type="transmembrane region" description="Helical" evidence="7">
    <location>
        <begin position="25"/>
        <end position="46"/>
    </location>
</feature>
<proteinExistence type="predicted"/>
<dbReference type="FunFam" id="1.20.1720.10:FF:000004">
    <property type="entry name" value="EmrB/QacA family drug resistance transporter"/>
    <property type="match status" value="1"/>
</dbReference>
<protein>
    <submittedName>
        <fullName evidence="9">Drug resistance transporter, EmrB/QacA subfamily</fullName>
    </submittedName>
</protein>
<dbReference type="InterPro" id="IPR036259">
    <property type="entry name" value="MFS_trans_sf"/>
</dbReference>
<dbReference type="PROSITE" id="PS50850">
    <property type="entry name" value="MFS"/>
    <property type="match status" value="1"/>
</dbReference>
<evidence type="ECO:0000256" key="2">
    <source>
        <dbReference type="ARBA" id="ARBA00022448"/>
    </source>
</evidence>
<dbReference type="AlphaFoldDB" id="T1CG98"/>
<feature type="non-terminal residue" evidence="9">
    <location>
        <position position="180"/>
    </location>
</feature>
<dbReference type="PANTHER" id="PTHR23501:SF191">
    <property type="entry name" value="VACUOLAR BASIC AMINO ACID TRANSPORTER 4"/>
    <property type="match status" value="1"/>
</dbReference>
<comment type="caution">
    <text evidence="9">The sequence shown here is derived from an EMBL/GenBank/DDBJ whole genome shotgun (WGS) entry which is preliminary data.</text>
</comment>
<evidence type="ECO:0000256" key="6">
    <source>
        <dbReference type="ARBA" id="ARBA00023136"/>
    </source>
</evidence>
<accession>T1CG98</accession>
<keyword evidence="5 7" id="KW-1133">Transmembrane helix</keyword>
<keyword evidence="2" id="KW-0813">Transport</keyword>
<reference evidence="9" key="1">
    <citation type="submission" date="2013-08" db="EMBL/GenBank/DDBJ databases">
        <authorList>
            <person name="Mendez C."/>
            <person name="Richter M."/>
            <person name="Ferrer M."/>
            <person name="Sanchez J."/>
        </authorList>
    </citation>
    <scope>NUCLEOTIDE SEQUENCE</scope>
</reference>
<feature type="domain" description="Major facilitator superfamily (MFS) profile" evidence="8">
    <location>
        <begin position="1"/>
        <end position="180"/>
    </location>
</feature>
<dbReference type="SUPFAM" id="SSF103473">
    <property type="entry name" value="MFS general substrate transporter"/>
    <property type="match status" value="1"/>
</dbReference>
<dbReference type="InterPro" id="IPR020846">
    <property type="entry name" value="MFS_dom"/>
</dbReference>
<evidence type="ECO:0000256" key="4">
    <source>
        <dbReference type="ARBA" id="ARBA00022692"/>
    </source>
</evidence>
<evidence type="ECO:0000313" key="9">
    <source>
        <dbReference type="EMBL" id="EQD80838.1"/>
    </source>
</evidence>
<keyword evidence="6 7" id="KW-0472">Membrane</keyword>
<reference evidence="9" key="2">
    <citation type="journal article" date="2014" name="ISME J.">
        <title>Microbial stratification in low pH oxic and suboxic macroscopic growths along an acid mine drainage.</title>
        <authorList>
            <person name="Mendez-Garcia C."/>
            <person name="Mesa V."/>
            <person name="Sprenger R.R."/>
            <person name="Richter M."/>
            <person name="Diez M.S."/>
            <person name="Solano J."/>
            <person name="Bargiela R."/>
            <person name="Golyshina O.V."/>
            <person name="Manteca A."/>
            <person name="Ramos J.L."/>
            <person name="Gallego J.R."/>
            <person name="Llorente I."/>
            <person name="Martins Dos Santos V.A."/>
            <person name="Jensen O.N."/>
            <person name="Pelaez A.I."/>
            <person name="Sanchez J."/>
            <person name="Ferrer M."/>
        </authorList>
    </citation>
    <scope>NUCLEOTIDE SEQUENCE</scope>
</reference>
<name>T1CG98_9ZZZZ</name>
<evidence type="ECO:0000256" key="1">
    <source>
        <dbReference type="ARBA" id="ARBA00004651"/>
    </source>
</evidence>
<gene>
    <name evidence="9" type="ORF">B1A_00464</name>
</gene>
<dbReference type="EMBL" id="AUZX01000347">
    <property type="protein sequence ID" value="EQD80838.1"/>
    <property type="molecule type" value="Genomic_DNA"/>
</dbReference>